<dbReference type="Proteomes" id="UP000265663">
    <property type="component" value="Unassembled WGS sequence"/>
</dbReference>
<dbReference type="EMBL" id="KE747826">
    <property type="protein sequence ID" value="RMZ71042.1"/>
    <property type="molecule type" value="Genomic_DNA"/>
</dbReference>
<sequence length="65" mass="7390">MPAKRTGNALRIFSPLGHVRYVCHLPLDMPRSDSKLYRQGFMSVHPSIHQWLLASEKAWSQAASL</sequence>
<organism evidence="1 2">
    <name type="scientific">Pyrenophora seminiperda CCB06</name>
    <dbReference type="NCBI Taxonomy" id="1302712"/>
    <lineage>
        <taxon>Eukaryota</taxon>
        <taxon>Fungi</taxon>
        <taxon>Dikarya</taxon>
        <taxon>Ascomycota</taxon>
        <taxon>Pezizomycotina</taxon>
        <taxon>Dothideomycetes</taxon>
        <taxon>Pleosporomycetidae</taxon>
        <taxon>Pleosporales</taxon>
        <taxon>Pleosporineae</taxon>
        <taxon>Pleosporaceae</taxon>
        <taxon>Pyrenophora</taxon>
    </lineage>
</organism>
<proteinExistence type="predicted"/>
<gene>
    <name evidence="1" type="ORF">GMOD_00005538</name>
</gene>
<evidence type="ECO:0000313" key="1">
    <source>
        <dbReference type="EMBL" id="RMZ71042.1"/>
    </source>
</evidence>
<keyword evidence="2" id="KW-1185">Reference proteome</keyword>
<name>A0A3M7M9A5_9PLEO</name>
<dbReference type="AlphaFoldDB" id="A0A3M7M9A5"/>
<protein>
    <submittedName>
        <fullName evidence="1">Uncharacterized protein</fullName>
    </submittedName>
</protein>
<evidence type="ECO:0000313" key="2">
    <source>
        <dbReference type="Proteomes" id="UP000265663"/>
    </source>
</evidence>
<reference evidence="1 2" key="1">
    <citation type="journal article" date="2014" name="PLoS ONE">
        <title>De novo Genome Assembly of the Fungal Plant Pathogen Pyrenophora semeniperda.</title>
        <authorList>
            <person name="Soliai M.M."/>
            <person name="Meyer S.E."/>
            <person name="Udall J.A."/>
            <person name="Elzinga D.E."/>
            <person name="Hermansen R.A."/>
            <person name="Bodily P.M."/>
            <person name="Hart A.A."/>
            <person name="Coleman C.E."/>
        </authorList>
    </citation>
    <scope>NUCLEOTIDE SEQUENCE [LARGE SCALE GENOMIC DNA]</scope>
    <source>
        <strain evidence="1 2">CCB06</strain>
        <tissue evidence="1">Mycelium</tissue>
    </source>
</reference>
<accession>A0A3M7M9A5</accession>